<gene>
    <name evidence="7" type="ORF">NMOB1V02_LOCUS7118</name>
</gene>
<organism evidence="7">
    <name type="scientific">Notodromas monacha</name>
    <dbReference type="NCBI Taxonomy" id="399045"/>
    <lineage>
        <taxon>Eukaryota</taxon>
        <taxon>Metazoa</taxon>
        <taxon>Ecdysozoa</taxon>
        <taxon>Arthropoda</taxon>
        <taxon>Crustacea</taxon>
        <taxon>Oligostraca</taxon>
        <taxon>Ostracoda</taxon>
        <taxon>Podocopa</taxon>
        <taxon>Podocopida</taxon>
        <taxon>Cypridocopina</taxon>
        <taxon>Cypridoidea</taxon>
        <taxon>Cyprididae</taxon>
        <taxon>Notodromas</taxon>
    </lineage>
</organism>
<evidence type="ECO:0000313" key="7">
    <source>
        <dbReference type="EMBL" id="CAD7279445.1"/>
    </source>
</evidence>
<dbReference type="GO" id="GO:0005737">
    <property type="term" value="C:cytoplasm"/>
    <property type="evidence" value="ECO:0007669"/>
    <property type="project" value="UniProtKB-SubCell"/>
</dbReference>
<dbReference type="GO" id="GO:0032259">
    <property type="term" value="P:methylation"/>
    <property type="evidence" value="ECO:0007669"/>
    <property type="project" value="UniProtKB-KW"/>
</dbReference>
<dbReference type="InterPro" id="IPR026635">
    <property type="entry name" value="Efm4/METTL10"/>
</dbReference>
<feature type="domain" description="Methyltransferase" evidence="6">
    <location>
        <begin position="65"/>
        <end position="201"/>
    </location>
</feature>
<evidence type="ECO:0000256" key="3">
    <source>
        <dbReference type="ARBA" id="ARBA00022679"/>
    </source>
</evidence>
<dbReference type="PANTHER" id="PTHR12843:SF5">
    <property type="entry name" value="EEF1A LYSINE METHYLTRANSFERASE 2"/>
    <property type="match status" value="1"/>
</dbReference>
<dbReference type="OrthoDB" id="540004at2759"/>
<evidence type="ECO:0000256" key="4">
    <source>
        <dbReference type="ARBA" id="ARBA00022691"/>
    </source>
</evidence>
<evidence type="ECO:0000256" key="2">
    <source>
        <dbReference type="ARBA" id="ARBA00022603"/>
    </source>
</evidence>
<sequence length="229" mass="25707">MCEVEETERSSHLGTKEHWEEAYSSELRNFEEDEDDVGDVWFGRQCLKRVVEALKRRWDDPMSRSEVSVLDLGTGNGVTLVELRKAGFKKLSGIDYVSSSIDLANAILVKEFGIDHGTHLCCMDFMNESDFTTLENVPFDVCFDKGTYDAIRLNPDCCAQKTPKIYAQNVKKMLKPAGILVLTSCNWTEAELVSHFIDELERIDTVTHPSMSFGGATGSTCTTVIFKVL</sequence>
<dbReference type="SUPFAM" id="SSF53335">
    <property type="entry name" value="S-adenosyl-L-methionine-dependent methyltransferases"/>
    <property type="match status" value="1"/>
</dbReference>
<dbReference type="InterPro" id="IPR025714">
    <property type="entry name" value="Methyltranfer_dom"/>
</dbReference>
<dbReference type="CDD" id="cd02440">
    <property type="entry name" value="AdoMet_MTases"/>
    <property type="match status" value="1"/>
</dbReference>
<keyword evidence="1 5" id="KW-0963">Cytoplasm</keyword>
<evidence type="ECO:0000313" key="8">
    <source>
        <dbReference type="Proteomes" id="UP000678499"/>
    </source>
</evidence>
<evidence type="ECO:0000259" key="6">
    <source>
        <dbReference type="Pfam" id="PF13847"/>
    </source>
</evidence>
<name>A0A7R9GFX4_9CRUS</name>
<reference evidence="7" key="1">
    <citation type="submission" date="2020-11" db="EMBL/GenBank/DDBJ databases">
        <authorList>
            <person name="Tran Van P."/>
        </authorList>
    </citation>
    <scope>NUCLEOTIDE SEQUENCE</scope>
</reference>
<keyword evidence="4 5" id="KW-0949">S-adenosyl-L-methionine</keyword>
<proteinExistence type="inferred from homology"/>
<dbReference type="GO" id="GO:0016279">
    <property type="term" value="F:protein-lysine N-methyltransferase activity"/>
    <property type="evidence" value="ECO:0007669"/>
    <property type="project" value="UniProtKB-UniRule"/>
</dbReference>
<dbReference type="EMBL" id="CAJPEX010001642">
    <property type="protein sequence ID" value="CAG0919597.1"/>
    <property type="molecule type" value="Genomic_DNA"/>
</dbReference>
<comment type="similarity">
    <text evidence="5">Belongs to the class I-like SAM-binding methyltransferase superfamily. EFM4 family.</text>
</comment>
<dbReference type="InterPro" id="IPR029063">
    <property type="entry name" value="SAM-dependent_MTases_sf"/>
</dbReference>
<dbReference type="AlphaFoldDB" id="A0A7R9GFX4"/>
<dbReference type="PANTHER" id="PTHR12843">
    <property type="entry name" value="PROTEIN-LYSINE N-METHYLTRANSFERASE METTL10"/>
    <property type="match status" value="1"/>
</dbReference>
<dbReference type="HAMAP" id="MF_03188">
    <property type="entry name" value="Methyltr_EFM4"/>
    <property type="match status" value="1"/>
</dbReference>
<keyword evidence="2 5" id="KW-0489">Methyltransferase</keyword>
<comment type="function">
    <text evidence="5">S-adenosyl-L-methionine-dependent protein-lysine N-methyltransferase that methylates elongation factor 1-alpha.</text>
</comment>
<evidence type="ECO:0000256" key="1">
    <source>
        <dbReference type="ARBA" id="ARBA00022490"/>
    </source>
</evidence>
<evidence type="ECO:0000256" key="5">
    <source>
        <dbReference type="HAMAP-Rule" id="MF_03188"/>
    </source>
</evidence>
<comment type="subcellular location">
    <subcellularLocation>
        <location evidence="5">Cytoplasm</location>
    </subcellularLocation>
</comment>
<protein>
    <recommendedName>
        <fullName evidence="5">Protein-lysine N-methyltransferase NMOB1V02_LOCUS7118</fullName>
        <ecNumber evidence="5">2.1.1.-</ecNumber>
    </recommendedName>
</protein>
<keyword evidence="3 5" id="KW-0808">Transferase</keyword>
<dbReference type="EC" id="2.1.1.-" evidence="5"/>
<dbReference type="Pfam" id="PF13847">
    <property type="entry name" value="Methyltransf_31"/>
    <property type="match status" value="1"/>
</dbReference>
<accession>A0A7R9GFX4</accession>
<dbReference type="EMBL" id="OA883679">
    <property type="protein sequence ID" value="CAD7279445.1"/>
    <property type="molecule type" value="Genomic_DNA"/>
</dbReference>
<dbReference type="Gene3D" id="3.40.50.150">
    <property type="entry name" value="Vaccinia Virus protein VP39"/>
    <property type="match status" value="1"/>
</dbReference>
<dbReference type="Proteomes" id="UP000678499">
    <property type="component" value="Unassembled WGS sequence"/>
</dbReference>
<keyword evidence="8" id="KW-1185">Reference proteome</keyword>